<organism evidence="1 2">
    <name type="scientific">Pluteus cervinus</name>
    <dbReference type="NCBI Taxonomy" id="181527"/>
    <lineage>
        <taxon>Eukaryota</taxon>
        <taxon>Fungi</taxon>
        <taxon>Dikarya</taxon>
        <taxon>Basidiomycota</taxon>
        <taxon>Agaricomycotina</taxon>
        <taxon>Agaricomycetes</taxon>
        <taxon>Agaricomycetidae</taxon>
        <taxon>Agaricales</taxon>
        <taxon>Pluteineae</taxon>
        <taxon>Pluteaceae</taxon>
        <taxon>Pluteus</taxon>
    </lineage>
</organism>
<proteinExistence type="predicted"/>
<protein>
    <submittedName>
        <fullName evidence="1">Uncharacterized protein</fullName>
    </submittedName>
</protein>
<reference evidence="1 2" key="1">
    <citation type="journal article" date="2019" name="Nat. Ecol. Evol.">
        <title>Megaphylogeny resolves global patterns of mushroom evolution.</title>
        <authorList>
            <person name="Varga T."/>
            <person name="Krizsan K."/>
            <person name="Foldi C."/>
            <person name="Dima B."/>
            <person name="Sanchez-Garcia M."/>
            <person name="Sanchez-Ramirez S."/>
            <person name="Szollosi G.J."/>
            <person name="Szarkandi J.G."/>
            <person name="Papp V."/>
            <person name="Albert L."/>
            <person name="Andreopoulos W."/>
            <person name="Angelini C."/>
            <person name="Antonin V."/>
            <person name="Barry K.W."/>
            <person name="Bougher N.L."/>
            <person name="Buchanan P."/>
            <person name="Buyck B."/>
            <person name="Bense V."/>
            <person name="Catcheside P."/>
            <person name="Chovatia M."/>
            <person name="Cooper J."/>
            <person name="Damon W."/>
            <person name="Desjardin D."/>
            <person name="Finy P."/>
            <person name="Geml J."/>
            <person name="Haridas S."/>
            <person name="Hughes K."/>
            <person name="Justo A."/>
            <person name="Karasinski D."/>
            <person name="Kautmanova I."/>
            <person name="Kiss B."/>
            <person name="Kocsube S."/>
            <person name="Kotiranta H."/>
            <person name="LaButti K.M."/>
            <person name="Lechner B.E."/>
            <person name="Liimatainen K."/>
            <person name="Lipzen A."/>
            <person name="Lukacs Z."/>
            <person name="Mihaltcheva S."/>
            <person name="Morgado L.N."/>
            <person name="Niskanen T."/>
            <person name="Noordeloos M.E."/>
            <person name="Ohm R.A."/>
            <person name="Ortiz-Santana B."/>
            <person name="Ovrebo C."/>
            <person name="Racz N."/>
            <person name="Riley R."/>
            <person name="Savchenko A."/>
            <person name="Shiryaev A."/>
            <person name="Soop K."/>
            <person name="Spirin V."/>
            <person name="Szebenyi C."/>
            <person name="Tomsovsky M."/>
            <person name="Tulloss R.E."/>
            <person name="Uehling J."/>
            <person name="Grigoriev I.V."/>
            <person name="Vagvolgyi C."/>
            <person name="Papp T."/>
            <person name="Martin F.M."/>
            <person name="Miettinen O."/>
            <person name="Hibbett D.S."/>
            <person name="Nagy L.G."/>
        </authorList>
    </citation>
    <scope>NUCLEOTIDE SEQUENCE [LARGE SCALE GENOMIC DNA]</scope>
    <source>
        <strain evidence="1 2">NL-1719</strain>
    </source>
</reference>
<evidence type="ECO:0000313" key="2">
    <source>
        <dbReference type="Proteomes" id="UP000308600"/>
    </source>
</evidence>
<keyword evidence="2" id="KW-1185">Reference proteome</keyword>
<sequence>MSVSKSAKKSPRHSDDFSIISTQNAEKDSTDTTWMAPWMVPKILDTIFSFLIPQREDLIDAALQGNPYNINSIGGRATLFAAALTCRAISQSAQAALWNTMDSFAPIVPLLPLVRVDDKYRFEDIPVDNSRPFDGHLGHIKVFVFSRIEGLMSDVAVQMALTSIAPILFPNLSTLIIPKFVNGSLPAQKVFLPCLLASPLREVIVGDIHDHNSFNTFTSVLAFRARDSLQSILCSWNDLPRTITTLPSLHTVVLTASLSNQNSIIADLSKCTSLRRLEVHINQGIPKASDPAVFFHQLESLTLSGSSVGAWDFLMLLTSPHLHTFRFRPTDWPQKFSQPLEYIVSVFVDYRYKKRGWRSLETLEITYTGPESLVTFSAHDGSAFRPFFKDMSALSLLSLHLSLPAPLPATISLEFITSCLRRLHTLYLPDYTDTIAPTLEHLHSLARSAPNLRHLGTRIRTGPVDTTPKASNHFLDTLCVYDSPVQDTWYVTEQLDQSFPYLRKITTTSKTCKTGWKEVENLLGLCHRSRRRL</sequence>
<name>A0ACD3AH19_9AGAR</name>
<evidence type="ECO:0000313" key="1">
    <source>
        <dbReference type="EMBL" id="TFK64664.1"/>
    </source>
</evidence>
<dbReference type="EMBL" id="ML208466">
    <property type="protein sequence ID" value="TFK64664.1"/>
    <property type="molecule type" value="Genomic_DNA"/>
</dbReference>
<dbReference type="Proteomes" id="UP000308600">
    <property type="component" value="Unassembled WGS sequence"/>
</dbReference>
<accession>A0ACD3AH19</accession>
<gene>
    <name evidence="1" type="ORF">BDN72DRAFT_846372</name>
</gene>